<dbReference type="SUPFAM" id="SSF81296">
    <property type="entry name" value="E set domains"/>
    <property type="match status" value="1"/>
</dbReference>
<protein>
    <recommendedName>
        <fullName evidence="5">YtkA-like domain-containing protein</fullName>
    </recommendedName>
</protein>
<reference evidence="4" key="1">
    <citation type="submission" date="2021-01" db="EMBL/GenBank/DDBJ databases">
        <authorList>
            <person name="Corre E."/>
            <person name="Pelletier E."/>
            <person name="Niang G."/>
            <person name="Scheremetjew M."/>
            <person name="Finn R."/>
            <person name="Kale V."/>
            <person name="Holt S."/>
            <person name="Cochrane G."/>
            <person name="Meng A."/>
            <person name="Brown T."/>
            <person name="Cohen L."/>
        </authorList>
    </citation>
    <scope>NUCLEOTIDE SEQUENCE</scope>
    <source>
        <strain evidence="4">CCMP1320</strain>
    </source>
</reference>
<dbReference type="InterPro" id="IPR017868">
    <property type="entry name" value="Filamin/ABP280_repeat-like"/>
</dbReference>
<dbReference type="PROSITE" id="PS50194">
    <property type="entry name" value="FILAMIN_REPEAT"/>
    <property type="match status" value="1"/>
</dbReference>
<dbReference type="SMART" id="SM00557">
    <property type="entry name" value="IG_FLMN"/>
    <property type="match status" value="1"/>
</dbReference>
<evidence type="ECO:0000256" key="3">
    <source>
        <dbReference type="SAM" id="MobiDB-lite"/>
    </source>
</evidence>
<dbReference type="GO" id="GO:0051015">
    <property type="term" value="F:actin filament binding"/>
    <property type="evidence" value="ECO:0007669"/>
    <property type="project" value="InterPro"/>
</dbReference>
<evidence type="ECO:0008006" key="5">
    <source>
        <dbReference type="Google" id="ProtNLM"/>
    </source>
</evidence>
<dbReference type="Pfam" id="PF00630">
    <property type="entry name" value="Filamin"/>
    <property type="match status" value="1"/>
</dbReference>
<evidence type="ECO:0000256" key="1">
    <source>
        <dbReference type="ARBA" id="ARBA00022737"/>
    </source>
</evidence>
<dbReference type="GO" id="GO:0030036">
    <property type="term" value="P:actin cytoskeleton organization"/>
    <property type="evidence" value="ECO:0007669"/>
    <property type="project" value="InterPro"/>
</dbReference>
<feature type="repeat" description="Filamin" evidence="2">
    <location>
        <begin position="76"/>
        <end position="180"/>
    </location>
</feature>
<feature type="compositionally biased region" description="Acidic residues" evidence="3">
    <location>
        <begin position="65"/>
        <end position="78"/>
    </location>
</feature>
<proteinExistence type="predicted"/>
<dbReference type="InterPro" id="IPR001298">
    <property type="entry name" value="Filamin/ABP280_rpt"/>
</dbReference>
<evidence type="ECO:0000313" key="4">
    <source>
        <dbReference type="EMBL" id="CAE0500406.1"/>
    </source>
</evidence>
<accession>A0A7S3R2H4</accession>
<dbReference type="Gene3D" id="2.60.40.10">
    <property type="entry name" value="Immunoglobulins"/>
    <property type="match status" value="1"/>
</dbReference>
<feature type="region of interest" description="Disordered" evidence="3">
    <location>
        <begin position="33"/>
        <end position="89"/>
    </location>
</feature>
<organism evidence="4">
    <name type="scientific">Dunaliella tertiolecta</name>
    <name type="common">Green alga</name>
    <dbReference type="NCBI Taxonomy" id="3047"/>
    <lineage>
        <taxon>Eukaryota</taxon>
        <taxon>Viridiplantae</taxon>
        <taxon>Chlorophyta</taxon>
        <taxon>core chlorophytes</taxon>
        <taxon>Chlorophyceae</taxon>
        <taxon>CS clade</taxon>
        <taxon>Chlamydomonadales</taxon>
        <taxon>Dunaliellaceae</taxon>
        <taxon>Dunaliella</taxon>
    </lineage>
</organism>
<name>A0A7S3R2H4_DUNTE</name>
<dbReference type="PANTHER" id="PTHR38537:SF8">
    <property type="entry name" value="FILAMIN-A"/>
    <property type="match status" value="1"/>
</dbReference>
<feature type="region of interest" description="Disordered" evidence="3">
    <location>
        <begin position="1"/>
        <end position="20"/>
    </location>
</feature>
<keyword evidence="1" id="KW-0677">Repeat</keyword>
<dbReference type="InterPro" id="IPR014756">
    <property type="entry name" value="Ig_E-set"/>
</dbReference>
<dbReference type="EMBL" id="HBIP01025713">
    <property type="protein sequence ID" value="CAE0500406.1"/>
    <property type="molecule type" value="Transcribed_RNA"/>
</dbReference>
<dbReference type="PANTHER" id="PTHR38537">
    <property type="entry name" value="JITTERBUG, ISOFORM N"/>
    <property type="match status" value="1"/>
</dbReference>
<sequence>MAQPAIDPTALAAAKDGDTPATSALITALRRQVESEARAREQQQAKQLALPGPPGQQQQKKKEEPEEESSSSEDEELPPDPQNCTVSGPGFTGAAACQPVKLFVYVKDAQHRQMREGGEEVVVRVQPSSRSMGDTFMASVEDNNNGIYTATYTAPAKGNYMVSVEVNGLPISGSPFPVFFSAPVDPAVLAQQEEEAKAAAAAAAPPPQGVHACMCRCQHTHVCRGRAGRQAPNMWCLRV</sequence>
<dbReference type="InterPro" id="IPR044801">
    <property type="entry name" value="Filamin"/>
</dbReference>
<dbReference type="InterPro" id="IPR013783">
    <property type="entry name" value="Ig-like_fold"/>
</dbReference>
<evidence type="ECO:0000256" key="2">
    <source>
        <dbReference type="PROSITE-ProRule" id="PRU00087"/>
    </source>
</evidence>
<dbReference type="AlphaFoldDB" id="A0A7S3R2H4"/>
<feature type="compositionally biased region" description="Basic and acidic residues" evidence="3">
    <location>
        <begin position="33"/>
        <end position="43"/>
    </location>
</feature>
<gene>
    <name evidence="4" type="ORF">DTER00134_LOCUS15479</name>
</gene>